<dbReference type="PANTHER" id="PTHR43670:SF73">
    <property type="entry name" value="INACTIVE PROTEIN RESTRICTED TEV MOVEMENT 2-LIKE"/>
    <property type="match status" value="1"/>
</dbReference>
<feature type="compositionally biased region" description="Basic and acidic residues" evidence="6">
    <location>
        <begin position="131"/>
        <end position="156"/>
    </location>
</feature>
<reference evidence="9" key="1">
    <citation type="journal article" date="2021" name="Nat. Commun.">
        <title>Genomic analyses provide insights into spinach domestication and the genetic basis of agronomic traits.</title>
        <authorList>
            <person name="Cai X."/>
            <person name="Sun X."/>
            <person name="Xu C."/>
            <person name="Sun H."/>
            <person name="Wang X."/>
            <person name="Ge C."/>
            <person name="Zhang Z."/>
            <person name="Wang Q."/>
            <person name="Fei Z."/>
            <person name="Jiao C."/>
            <person name="Wang Q."/>
        </authorList>
    </citation>
    <scope>NUCLEOTIDE SEQUENCE [LARGE SCALE GENOMIC DNA]</scope>
    <source>
        <strain evidence="9">cv. Varoflay</strain>
    </source>
</reference>
<dbReference type="InterPro" id="IPR002068">
    <property type="entry name" value="A-crystallin/Hsp20_dom"/>
</dbReference>
<evidence type="ECO:0000256" key="1">
    <source>
        <dbReference type="ARBA" id="ARBA00004162"/>
    </source>
</evidence>
<organism evidence="9 10">
    <name type="scientific">Spinacia oleracea</name>
    <name type="common">Spinach</name>
    <dbReference type="NCBI Taxonomy" id="3562"/>
    <lineage>
        <taxon>Eukaryota</taxon>
        <taxon>Viridiplantae</taxon>
        <taxon>Streptophyta</taxon>
        <taxon>Embryophyta</taxon>
        <taxon>Tracheophyta</taxon>
        <taxon>Spermatophyta</taxon>
        <taxon>Magnoliopsida</taxon>
        <taxon>eudicotyledons</taxon>
        <taxon>Gunneridae</taxon>
        <taxon>Pentapetalae</taxon>
        <taxon>Caryophyllales</taxon>
        <taxon>Chenopodiaceae</taxon>
        <taxon>Chenopodioideae</taxon>
        <taxon>Anserineae</taxon>
        <taxon>Spinacia</taxon>
    </lineage>
</organism>
<dbReference type="GO" id="GO:0005886">
    <property type="term" value="C:plasma membrane"/>
    <property type="evidence" value="ECO:0007669"/>
    <property type="project" value="UniProtKB-SubCell"/>
</dbReference>
<feature type="region of interest" description="Disordered" evidence="6">
    <location>
        <begin position="104"/>
        <end position="156"/>
    </location>
</feature>
<gene>
    <name evidence="10" type="primary">LOC110776647</name>
</gene>
<feature type="domain" description="SHSP" evidence="8">
    <location>
        <begin position="8"/>
        <end position="112"/>
    </location>
</feature>
<evidence type="ECO:0000256" key="6">
    <source>
        <dbReference type="SAM" id="MobiDB-lite"/>
    </source>
</evidence>
<dbReference type="RefSeq" id="XP_021836890.2">
    <property type="nucleotide sequence ID" value="XM_021981198.2"/>
</dbReference>
<dbReference type="GO" id="GO:0006952">
    <property type="term" value="P:defense response"/>
    <property type="evidence" value="ECO:0007669"/>
    <property type="project" value="UniProtKB-KW"/>
</dbReference>
<reference evidence="10" key="2">
    <citation type="submission" date="2025-08" db="UniProtKB">
        <authorList>
            <consortium name="RefSeq"/>
        </authorList>
    </citation>
    <scope>IDENTIFICATION</scope>
    <source>
        <tissue evidence="10">Leaf</tissue>
    </source>
</reference>
<evidence type="ECO:0000256" key="7">
    <source>
        <dbReference type="SAM" id="Phobius"/>
    </source>
</evidence>
<dbReference type="CDD" id="cd06464">
    <property type="entry name" value="ACD_sHsps-like"/>
    <property type="match status" value="1"/>
</dbReference>
<evidence type="ECO:0000256" key="3">
    <source>
        <dbReference type="ARBA" id="ARBA00022821"/>
    </source>
</evidence>
<evidence type="ECO:0000313" key="9">
    <source>
        <dbReference type="Proteomes" id="UP000813463"/>
    </source>
</evidence>
<dbReference type="PROSITE" id="PS01031">
    <property type="entry name" value="SHSP"/>
    <property type="match status" value="1"/>
</dbReference>
<dbReference type="PANTHER" id="PTHR43670">
    <property type="entry name" value="HEAT SHOCK PROTEIN 26"/>
    <property type="match status" value="1"/>
</dbReference>
<evidence type="ECO:0000256" key="4">
    <source>
        <dbReference type="PROSITE-ProRule" id="PRU00285"/>
    </source>
</evidence>
<feature type="transmembrane region" description="Helical" evidence="7">
    <location>
        <begin position="187"/>
        <end position="205"/>
    </location>
</feature>
<proteinExistence type="inferred from homology"/>
<keyword evidence="3" id="KW-0611">Plant defense</keyword>
<dbReference type="AlphaFoldDB" id="A0A9R0JJD2"/>
<name>A0A9R0JJD2_SPIOL</name>
<evidence type="ECO:0000259" key="8">
    <source>
        <dbReference type="PROSITE" id="PS01031"/>
    </source>
</evidence>
<keyword evidence="7" id="KW-0472">Membrane</keyword>
<keyword evidence="7" id="KW-1133">Transmembrane helix</keyword>
<feature type="compositionally biased region" description="Low complexity" evidence="6">
    <location>
        <begin position="104"/>
        <end position="118"/>
    </location>
</feature>
<evidence type="ECO:0000313" key="10">
    <source>
        <dbReference type="RefSeq" id="XP_021836890.2"/>
    </source>
</evidence>
<sequence>MMMANTVERKYEDFDPVSDLLSEKECDTLLLYLPGFRKEQLKVQLTTSRILRISGERPTGDNKWKRFNKEVHVTSNVDMKEMTAKFEGGILYIRQPKLITPAEPAATAAPAEPAAPAEQLQDQQGPTGGNMEKKEEGEMDRKEKDEISAESNEERKGKWWMNELREQVGVRIQLFKELSKPEKLRRLAVYVVLLLILVFQITKMFKSFTKVEEQTVLEFNHQEF</sequence>
<comment type="similarity">
    <text evidence="4 5">Belongs to the small heat shock protein (HSP20) family.</text>
</comment>
<dbReference type="GeneID" id="110776647"/>
<accession>A0A9R0JJD2</accession>
<dbReference type="Gene3D" id="2.60.40.790">
    <property type="match status" value="1"/>
</dbReference>
<protein>
    <submittedName>
        <fullName evidence="10">Inactive protein RESTRICTED TEV MOVEMENT 2</fullName>
    </submittedName>
</protein>
<dbReference type="SUPFAM" id="SSF49764">
    <property type="entry name" value="HSP20-like chaperones"/>
    <property type="match status" value="1"/>
</dbReference>
<keyword evidence="2" id="KW-1003">Cell membrane</keyword>
<comment type="subcellular location">
    <subcellularLocation>
        <location evidence="1">Cell membrane</location>
        <topology evidence="1">Single-pass membrane protein</topology>
    </subcellularLocation>
</comment>
<keyword evidence="9" id="KW-1185">Reference proteome</keyword>
<dbReference type="Proteomes" id="UP000813463">
    <property type="component" value="Chromosome 5"/>
</dbReference>
<dbReference type="KEGG" id="soe:110776647"/>
<evidence type="ECO:0000256" key="2">
    <source>
        <dbReference type="ARBA" id="ARBA00022475"/>
    </source>
</evidence>
<dbReference type="InterPro" id="IPR008978">
    <property type="entry name" value="HSP20-like_chaperone"/>
</dbReference>
<evidence type="ECO:0000256" key="5">
    <source>
        <dbReference type="RuleBase" id="RU003616"/>
    </source>
</evidence>
<dbReference type="Pfam" id="PF00011">
    <property type="entry name" value="HSP20"/>
    <property type="match status" value="1"/>
</dbReference>
<dbReference type="GO" id="GO:0034605">
    <property type="term" value="P:cellular response to heat"/>
    <property type="evidence" value="ECO:0000318"/>
    <property type="project" value="GO_Central"/>
</dbReference>
<keyword evidence="7" id="KW-0812">Transmembrane</keyword>